<keyword evidence="2" id="KW-1003">Cell membrane</keyword>
<dbReference type="GO" id="GO:0022857">
    <property type="term" value="F:transmembrane transporter activity"/>
    <property type="evidence" value="ECO:0007669"/>
    <property type="project" value="InterPro"/>
</dbReference>
<feature type="transmembrane region" description="Helical" evidence="6">
    <location>
        <begin position="223"/>
        <end position="246"/>
    </location>
</feature>
<evidence type="ECO:0000313" key="9">
    <source>
        <dbReference type="Proteomes" id="UP000446768"/>
    </source>
</evidence>
<evidence type="ECO:0000256" key="1">
    <source>
        <dbReference type="ARBA" id="ARBA00004651"/>
    </source>
</evidence>
<evidence type="ECO:0000256" key="4">
    <source>
        <dbReference type="ARBA" id="ARBA00022989"/>
    </source>
</evidence>
<keyword evidence="9" id="KW-1185">Reference proteome</keyword>
<keyword evidence="4 6" id="KW-1133">Transmembrane helix</keyword>
<comment type="subcellular location">
    <subcellularLocation>
        <location evidence="1">Cell membrane</location>
        <topology evidence="1">Multi-pass membrane protein</topology>
    </subcellularLocation>
</comment>
<feature type="transmembrane region" description="Helical" evidence="6">
    <location>
        <begin position="102"/>
        <end position="124"/>
    </location>
</feature>
<dbReference type="PROSITE" id="PS51257">
    <property type="entry name" value="PROKAR_LIPOPROTEIN"/>
    <property type="match status" value="1"/>
</dbReference>
<feature type="transmembrane region" description="Helical" evidence="6">
    <location>
        <begin position="184"/>
        <end position="202"/>
    </location>
</feature>
<dbReference type="EMBL" id="WKJJ01000016">
    <property type="protein sequence ID" value="MRV74697.1"/>
    <property type="molecule type" value="Genomic_DNA"/>
</dbReference>
<dbReference type="InterPro" id="IPR001851">
    <property type="entry name" value="ABC_transp_permease"/>
</dbReference>
<dbReference type="PANTHER" id="PTHR47089:SF1">
    <property type="entry name" value="GUANOSINE ABC TRANSPORTER PERMEASE PROTEIN NUPP"/>
    <property type="match status" value="1"/>
</dbReference>
<dbReference type="Pfam" id="PF02653">
    <property type="entry name" value="BPD_transp_2"/>
    <property type="match status" value="1"/>
</dbReference>
<keyword evidence="3 6" id="KW-0812">Transmembrane</keyword>
<dbReference type="PANTHER" id="PTHR47089">
    <property type="entry name" value="ABC TRANSPORTER, PERMEASE PROTEIN"/>
    <property type="match status" value="1"/>
</dbReference>
<feature type="transmembrane region" description="Helical" evidence="6">
    <location>
        <begin position="49"/>
        <end position="67"/>
    </location>
</feature>
<dbReference type="AlphaFoldDB" id="A0A7X2IR84"/>
<feature type="transmembrane region" description="Helical" evidence="6">
    <location>
        <begin position="79"/>
        <end position="96"/>
    </location>
</feature>
<name>A0A7X2IR84_9BURK</name>
<accession>A0A7X2IR84</accession>
<evidence type="ECO:0000256" key="3">
    <source>
        <dbReference type="ARBA" id="ARBA00022692"/>
    </source>
</evidence>
<feature type="transmembrane region" description="Helical" evidence="6">
    <location>
        <begin position="266"/>
        <end position="296"/>
    </location>
</feature>
<feature type="signal peptide" evidence="7">
    <location>
        <begin position="1"/>
        <end position="22"/>
    </location>
</feature>
<keyword evidence="7" id="KW-0732">Signal</keyword>
<evidence type="ECO:0000256" key="5">
    <source>
        <dbReference type="ARBA" id="ARBA00023136"/>
    </source>
</evidence>
<dbReference type="Proteomes" id="UP000446768">
    <property type="component" value="Unassembled WGS sequence"/>
</dbReference>
<dbReference type="GO" id="GO:0005886">
    <property type="term" value="C:plasma membrane"/>
    <property type="evidence" value="ECO:0007669"/>
    <property type="project" value="UniProtKB-SubCell"/>
</dbReference>
<evidence type="ECO:0000313" key="8">
    <source>
        <dbReference type="EMBL" id="MRV74697.1"/>
    </source>
</evidence>
<gene>
    <name evidence="8" type="ORF">GJ700_23580</name>
</gene>
<comment type="caution">
    <text evidence="8">The sequence shown here is derived from an EMBL/GenBank/DDBJ whole genome shotgun (WGS) entry which is preliminary data.</text>
</comment>
<feature type="transmembrane region" description="Helical" evidence="6">
    <location>
        <begin position="133"/>
        <end position="151"/>
    </location>
</feature>
<protein>
    <submittedName>
        <fullName evidence="8">ABC transporter permease</fullName>
    </submittedName>
</protein>
<dbReference type="CDD" id="cd06580">
    <property type="entry name" value="TM_PBP1_transp_TpRbsC_like"/>
    <property type="match status" value="1"/>
</dbReference>
<sequence length="350" mass="36689">MRWLSPLAAVSLTLACSLLLFAALGKDPVAGFTVFFINPLKDGYALSELLLKAAPLMLIATGLAIGYRANIWNIGAEGQFIAGAIAATGAALAAGEQPGPCMWVVMMVAGALGGMAWGALPALLRTRCNANEILVTLMMVYIAQLVASWLVHGPWKNPEGFNFPQTRLFADGELLPILVDGTRLNAALPVALTVLAAGYVFMERSFYGFQMRVAGEAEAAARYAGFSAHGAVWAGMLAGGGMAGIAGMAEVAGPMGQLTESISSGYGFAAIIVAFVGRLHPLGIALASLLMALLFLGGEQAQQFINLPASISKVFQGMLLFFLLGADLFIAYRLRIVRGATPGGRIWKTC</sequence>
<reference evidence="8 9" key="1">
    <citation type="submission" date="2019-11" db="EMBL/GenBank/DDBJ databases">
        <title>Novel species isolated from a subtropical stream in China.</title>
        <authorList>
            <person name="Lu H."/>
        </authorList>
    </citation>
    <scope>NUCLEOTIDE SEQUENCE [LARGE SCALE GENOMIC DNA]</scope>
    <source>
        <strain evidence="8 9">FT92W</strain>
    </source>
</reference>
<evidence type="ECO:0000256" key="7">
    <source>
        <dbReference type="SAM" id="SignalP"/>
    </source>
</evidence>
<evidence type="ECO:0000256" key="6">
    <source>
        <dbReference type="SAM" id="Phobius"/>
    </source>
</evidence>
<keyword evidence="5 6" id="KW-0472">Membrane</keyword>
<evidence type="ECO:0000256" key="2">
    <source>
        <dbReference type="ARBA" id="ARBA00022475"/>
    </source>
</evidence>
<proteinExistence type="predicted"/>
<feature type="transmembrane region" description="Helical" evidence="6">
    <location>
        <begin position="317"/>
        <end position="334"/>
    </location>
</feature>
<organism evidence="8 9">
    <name type="scientific">Pseudoduganella rivuli</name>
    <dbReference type="NCBI Taxonomy" id="2666085"/>
    <lineage>
        <taxon>Bacteria</taxon>
        <taxon>Pseudomonadati</taxon>
        <taxon>Pseudomonadota</taxon>
        <taxon>Betaproteobacteria</taxon>
        <taxon>Burkholderiales</taxon>
        <taxon>Oxalobacteraceae</taxon>
        <taxon>Telluria group</taxon>
        <taxon>Pseudoduganella</taxon>
    </lineage>
</organism>
<feature type="chain" id="PRO_5031095013" evidence="7">
    <location>
        <begin position="23"/>
        <end position="350"/>
    </location>
</feature>